<sequence length="237" mass="26562">MANSVIVEIRAGTGGNEAALFAANLFNMYKKYAQVKGWGFEVIDYNQNDLGGYKSMIFELKGEGVDNMTNESGVHRVQRIPKTEKSGRVHTSTATVAVLQKAAESEIQIRPDEIEVAFSRAGGPGGQNVNKVETAVRVLHKPSGIVVSSRSERNQQRNRDKAMEILRSKLLEIKKMEAMGNITEERRKQIGSGERSEKIRTYNFPQDRITDHRIKKSWGNIDRILGGDLDKIFGYFS</sequence>
<dbReference type="SUPFAM" id="SSF75620">
    <property type="entry name" value="Release factor"/>
    <property type="match status" value="1"/>
</dbReference>
<keyword evidence="3" id="KW-0648">Protein biosynthesis</keyword>
<dbReference type="PROSITE" id="PS00745">
    <property type="entry name" value="RF_PROK_I"/>
    <property type="match status" value="1"/>
</dbReference>
<evidence type="ECO:0000313" key="5">
    <source>
        <dbReference type="EMBL" id="OGN15318.1"/>
    </source>
</evidence>
<dbReference type="Pfam" id="PF00472">
    <property type="entry name" value="RF-1"/>
    <property type="match status" value="1"/>
</dbReference>
<dbReference type="InterPro" id="IPR005139">
    <property type="entry name" value="PCRF"/>
</dbReference>
<proteinExistence type="inferred from homology"/>
<dbReference type="Proteomes" id="UP000176581">
    <property type="component" value="Unassembled WGS sequence"/>
</dbReference>
<comment type="caution">
    <text evidence="5">The sequence shown here is derived from an EMBL/GenBank/DDBJ whole genome shotgun (WGS) entry which is preliminary data.</text>
</comment>
<accession>A0A1F8FRY2</accession>
<dbReference type="GO" id="GO:0003747">
    <property type="term" value="F:translation release factor activity"/>
    <property type="evidence" value="ECO:0007669"/>
    <property type="project" value="InterPro"/>
</dbReference>
<protein>
    <recommendedName>
        <fullName evidence="4">Prokaryotic-type class I peptide chain release factors domain-containing protein</fullName>
    </recommendedName>
</protein>
<name>A0A1F8FRY2_9BACT</name>
<comment type="similarity">
    <text evidence="1">Belongs to the prokaryotic/mitochondrial release factor family.</text>
</comment>
<dbReference type="Gene3D" id="3.30.70.1660">
    <property type="match status" value="2"/>
</dbReference>
<dbReference type="SMART" id="SM00937">
    <property type="entry name" value="PCRF"/>
    <property type="match status" value="1"/>
</dbReference>
<dbReference type="AlphaFoldDB" id="A0A1F8FRY2"/>
<dbReference type="GO" id="GO:0005737">
    <property type="term" value="C:cytoplasm"/>
    <property type="evidence" value="ECO:0007669"/>
    <property type="project" value="UniProtKB-ARBA"/>
</dbReference>
<dbReference type="Pfam" id="PF03462">
    <property type="entry name" value="PCRF"/>
    <property type="match status" value="1"/>
</dbReference>
<feature type="domain" description="Prokaryotic-type class I peptide chain release factors" evidence="4">
    <location>
        <begin position="120"/>
        <end position="136"/>
    </location>
</feature>
<dbReference type="PANTHER" id="PTHR43804:SF7">
    <property type="entry name" value="LD18447P"/>
    <property type="match status" value="1"/>
</dbReference>
<gene>
    <name evidence="5" type="ORF">A3J47_04130</name>
</gene>
<dbReference type="PANTHER" id="PTHR43804">
    <property type="entry name" value="LD18447P"/>
    <property type="match status" value="1"/>
</dbReference>
<evidence type="ECO:0000259" key="4">
    <source>
        <dbReference type="PROSITE" id="PS00745"/>
    </source>
</evidence>
<dbReference type="InterPro" id="IPR000352">
    <property type="entry name" value="Pep_chain_release_fac_I"/>
</dbReference>
<keyword evidence="2" id="KW-0488">Methylation</keyword>
<evidence type="ECO:0000256" key="3">
    <source>
        <dbReference type="ARBA" id="ARBA00022917"/>
    </source>
</evidence>
<evidence type="ECO:0000313" key="6">
    <source>
        <dbReference type="Proteomes" id="UP000176581"/>
    </source>
</evidence>
<evidence type="ECO:0000256" key="1">
    <source>
        <dbReference type="ARBA" id="ARBA00010835"/>
    </source>
</evidence>
<evidence type="ECO:0000256" key="2">
    <source>
        <dbReference type="ARBA" id="ARBA00022481"/>
    </source>
</evidence>
<dbReference type="InterPro" id="IPR045853">
    <property type="entry name" value="Pep_chain_release_fac_I_sf"/>
</dbReference>
<dbReference type="Gene3D" id="3.30.160.20">
    <property type="match status" value="1"/>
</dbReference>
<reference evidence="5 6" key="1">
    <citation type="journal article" date="2016" name="Nat. Commun.">
        <title>Thousands of microbial genomes shed light on interconnected biogeochemical processes in an aquifer system.</title>
        <authorList>
            <person name="Anantharaman K."/>
            <person name="Brown C.T."/>
            <person name="Hug L.A."/>
            <person name="Sharon I."/>
            <person name="Castelle C.J."/>
            <person name="Probst A.J."/>
            <person name="Thomas B.C."/>
            <person name="Singh A."/>
            <person name="Wilkins M.J."/>
            <person name="Karaoz U."/>
            <person name="Brodie E.L."/>
            <person name="Williams K.H."/>
            <person name="Hubbard S.S."/>
            <person name="Banfield J.F."/>
        </authorList>
    </citation>
    <scope>NUCLEOTIDE SEQUENCE [LARGE SCALE GENOMIC DNA]</scope>
</reference>
<dbReference type="InterPro" id="IPR050057">
    <property type="entry name" value="Prokaryotic/Mito_RF"/>
</dbReference>
<organism evidence="5 6">
    <name type="scientific">Candidatus Yanofskybacteria bacterium RIFCSPHIGHO2_02_FULL_43_22</name>
    <dbReference type="NCBI Taxonomy" id="1802681"/>
    <lineage>
        <taxon>Bacteria</taxon>
        <taxon>Candidatus Yanofskyibacteriota</taxon>
    </lineage>
</organism>
<dbReference type="EMBL" id="MGJV01000011">
    <property type="protein sequence ID" value="OGN15318.1"/>
    <property type="molecule type" value="Genomic_DNA"/>
</dbReference>